<dbReference type="GO" id="GO:0000138">
    <property type="term" value="C:Golgi trans cisterna"/>
    <property type="evidence" value="ECO:0007669"/>
    <property type="project" value="TreeGrafter"/>
</dbReference>
<evidence type="ECO:0000313" key="2">
    <source>
        <dbReference type="WBParaSite" id="jg20200"/>
    </source>
</evidence>
<protein>
    <submittedName>
        <fullName evidence="2">Uncharacterized protein</fullName>
    </submittedName>
</protein>
<keyword evidence="1" id="KW-1185">Reference proteome</keyword>
<dbReference type="AlphaFoldDB" id="A0A915DJU5"/>
<dbReference type="PANTHER" id="PTHR21575">
    <property type="entry name" value="PROTEIN HID1"/>
    <property type="match status" value="1"/>
</dbReference>
<name>A0A915DJU5_9BILA</name>
<dbReference type="WBParaSite" id="jg20200">
    <property type="protein sequence ID" value="jg20200"/>
    <property type="gene ID" value="jg20200"/>
</dbReference>
<sequence length="111" mass="12706">MQLLTPIGRNSQLLLTVFSEVIYAPVNEQNRMRWITRFSSAENRHVLPLFTSLLNVVCSYDPVGYGLPYNYLLVNDSREPLVQAAIQVLIVCLDRESQPQNEESGYVDNFL</sequence>
<dbReference type="Pfam" id="PF12722">
    <property type="entry name" value="Hid1"/>
    <property type="match status" value="1"/>
</dbReference>
<evidence type="ECO:0000313" key="1">
    <source>
        <dbReference type="Proteomes" id="UP000887574"/>
    </source>
</evidence>
<reference evidence="2" key="1">
    <citation type="submission" date="2022-11" db="UniProtKB">
        <authorList>
            <consortium name="WormBaseParasite"/>
        </authorList>
    </citation>
    <scope>IDENTIFICATION</scope>
</reference>
<dbReference type="InterPro" id="IPR026705">
    <property type="entry name" value="Hid-1/Ecm30"/>
</dbReference>
<proteinExistence type="predicted"/>
<accession>A0A915DJU5</accession>
<dbReference type="GO" id="GO:0005797">
    <property type="term" value="C:Golgi medial cisterna"/>
    <property type="evidence" value="ECO:0007669"/>
    <property type="project" value="TreeGrafter"/>
</dbReference>
<dbReference type="GO" id="GO:0016020">
    <property type="term" value="C:membrane"/>
    <property type="evidence" value="ECO:0007669"/>
    <property type="project" value="TreeGrafter"/>
</dbReference>
<organism evidence="1 2">
    <name type="scientific">Ditylenchus dipsaci</name>
    <dbReference type="NCBI Taxonomy" id="166011"/>
    <lineage>
        <taxon>Eukaryota</taxon>
        <taxon>Metazoa</taxon>
        <taxon>Ecdysozoa</taxon>
        <taxon>Nematoda</taxon>
        <taxon>Chromadorea</taxon>
        <taxon>Rhabditida</taxon>
        <taxon>Tylenchina</taxon>
        <taxon>Tylenchomorpha</taxon>
        <taxon>Sphaerularioidea</taxon>
        <taxon>Anguinidae</taxon>
        <taxon>Anguininae</taxon>
        <taxon>Ditylenchus</taxon>
    </lineage>
</organism>
<dbReference type="PANTHER" id="PTHR21575:SF12">
    <property type="entry name" value="PROTEIN HID1"/>
    <property type="match status" value="1"/>
</dbReference>
<dbReference type="Proteomes" id="UP000887574">
    <property type="component" value="Unplaced"/>
</dbReference>